<dbReference type="GO" id="GO:0006955">
    <property type="term" value="P:immune response"/>
    <property type="evidence" value="ECO:0007669"/>
    <property type="project" value="InterPro"/>
</dbReference>
<dbReference type="OrthoDB" id="8667946at2759"/>
<dbReference type="Pfam" id="PF00229">
    <property type="entry name" value="TNF"/>
    <property type="match status" value="1"/>
</dbReference>
<evidence type="ECO:0000313" key="4">
    <source>
        <dbReference type="Proteomes" id="UP001046870"/>
    </source>
</evidence>
<dbReference type="EMBL" id="JAFDVH010000010">
    <property type="protein sequence ID" value="KAG7469640.1"/>
    <property type="molecule type" value="Genomic_DNA"/>
</dbReference>
<dbReference type="InterPro" id="IPR008983">
    <property type="entry name" value="Tumour_necrosis_fac-like_dom"/>
</dbReference>
<dbReference type="Proteomes" id="UP001046870">
    <property type="component" value="Chromosome 10"/>
</dbReference>
<dbReference type="InterPro" id="IPR021184">
    <property type="entry name" value="TNF_CS"/>
</dbReference>
<feature type="domain" description="THD" evidence="2">
    <location>
        <begin position="108"/>
        <end position="203"/>
    </location>
</feature>
<reference evidence="3" key="1">
    <citation type="submission" date="2021-01" db="EMBL/GenBank/DDBJ databases">
        <authorList>
            <person name="Zahm M."/>
            <person name="Roques C."/>
            <person name="Cabau C."/>
            <person name="Klopp C."/>
            <person name="Donnadieu C."/>
            <person name="Jouanno E."/>
            <person name="Lampietro C."/>
            <person name="Louis A."/>
            <person name="Herpin A."/>
            <person name="Echchiki A."/>
            <person name="Berthelot C."/>
            <person name="Parey E."/>
            <person name="Roest-Crollius H."/>
            <person name="Braasch I."/>
            <person name="Postlethwait J."/>
            <person name="Bobe J."/>
            <person name="Montfort J."/>
            <person name="Bouchez O."/>
            <person name="Begum T."/>
            <person name="Mejri S."/>
            <person name="Adams A."/>
            <person name="Chen W.-J."/>
            <person name="Guiguen Y."/>
        </authorList>
    </citation>
    <scope>NUCLEOTIDE SEQUENCE</scope>
    <source>
        <strain evidence="3">YG-15Mar2019-1</strain>
        <tissue evidence="3">Brain</tissue>
    </source>
</reference>
<evidence type="ECO:0000313" key="3">
    <source>
        <dbReference type="EMBL" id="KAG7469640.1"/>
    </source>
</evidence>
<comment type="caution">
    <text evidence="3">The sequence shown here is derived from an EMBL/GenBank/DDBJ whole genome shotgun (WGS) entry which is preliminary data.</text>
</comment>
<evidence type="ECO:0000256" key="1">
    <source>
        <dbReference type="ARBA" id="ARBA00008670"/>
    </source>
</evidence>
<dbReference type="InterPro" id="IPR006052">
    <property type="entry name" value="TNF_dom"/>
</dbReference>
<dbReference type="PROSITE" id="PS00251">
    <property type="entry name" value="THD_1"/>
    <property type="match status" value="1"/>
</dbReference>
<accession>A0A9D3T3Y7</accession>
<dbReference type="SUPFAM" id="SSF49842">
    <property type="entry name" value="TNF-like"/>
    <property type="match status" value="1"/>
</dbReference>
<dbReference type="AlphaFoldDB" id="A0A9D3T3Y7"/>
<organism evidence="3 4">
    <name type="scientific">Megalops atlanticus</name>
    <name type="common">Tarpon</name>
    <name type="synonym">Clupea gigantea</name>
    <dbReference type="NCBI Taxonomy" id="7932"/>
    <lineage>
        <taxon>Eukaryota</taxon>
        <taxon>Metazoa</taxon>
        <taxon>Chordata</taxon>
        <taxon>Craniata</taxon>
        <taxon>Vertebrata</taxon>
        <taxon>Euteleostomi</taxon>
        <taxon>Actinopterygii</taxon>
        <taxon>Neopterygii</taxon>
        <taxon>Teleostei</taxon>
        <taxon>Elopiformes</taxon>
        <taxon>Megalopidae</taxon>
        <taxon>Megalops</taxon>
    </lineage>
</organism>
<name>A0A9D3T3Y7_MEGAT</name>
<protein>
    <recommendedName>
        <fullName evidence="2">THD domain-containing protein</fullName>
    </recommendedName>
</protein>
<dbReference type="GO" id="GO:0016020">
    <property type="term" value="C:membrane"/>
    <property type="evidence" value="ECO:0007669"/>
    <property type="project" value="InterPro"/>
</dbReference>
<comment type="similarity">
    <text evidence="1">Belongs to the tumor necrosis factor family.</text>
</comment>
<keyword evidence="4" id="KW-1185">Reference proteome</keyword>
<sequence>MSIYATVKRLIDTTRHTRSADASAGSVVSFNGAAKDVEPTSQLSEWPNTQDLTTASGNTAYSEPVIAPSNLPPGRHLSHIQLTMDSNLTLKYDLPARFVAASRSLVICNNSVCVNSGGLYYFYAHVTFSKVNPEKRMVTLIRNRIPHQLKELKLSEAVSWGDQESSVSMSKRIRCQRGDSLRLEIKPNNTLRLHNTHWGLFLLTPY</sequence>
<dbReference type="Gene3D" id="2.60.120.40">
    <property type="match status" value="1"/>
</dbReference>
<evidence type="ECO:0000259" key="2">
    <source>
        <dbReference type="Pfam" id="PF00229"/>
    </source>
</evidence>
<gene>
    <name evidence="3" type="ORF">MATL_G00130860</name>
</gene>
<proteinExistence type="inferred from homology"/>
<dbReference type="GO" id="GO:0005164">
    <property type="term" value="F:tumor necrosis factor receptor binding"/>
    <property type="evidence" value="ECO:0007669"/>
    <property type="project" value="InterPro"/>
</dbReference>